<gene>
    <name evidence="10" type="ORF">SAMN05216463_11878</name>
</gene>
<reference evidence="10 11" key="1">
    <citation type="submission" date="2016-11" db="EMBL/GenBank/DDBJ databases">
        <authorList>
            <person name="Jaros S."/>
            <person name="Januszkiewicz K."/>
            <person name="Wedrychowicz H."/>
        </authorList>
    </citation>
    <scope>NUCLEOTIDE SEQUENCE [LARGE SCALE GENOMIC DNA]</scope>
    <source>
        <strain evidence="10 11">KHT3</strain>
    </source>
</reference>
<evidence type="ECO:0000313" key="10">
    <source>
        <dbReference type="EMBL" id="SHK98908.1"/>
    </source>
</evidence>
<dbReference type="Proteomes" id="UP000184130">
    <property type="component" value="Unassembled WGS sequence"/>
</dbReference>
<evidence type="ECO:0000313" key="11">
    <source>
        <dbReference type="Proteomes" id="UP000184130"/>
    </source>
</evidence>
<evidence type="ECO:0000256" key="7">
    <source>
        <dbReference type="ARBA" id="ARBA00023237"/>
    </source>
</evidence>
<evidence type="ECO:0000256" key="6">
    <source>
        <dbReference type="ARBA" id="ARBA00023136"/>
    </source>
</evidence>
<dbReference type="EMBL" id="FRBD01000018">
    <property type="protein sequence ID" value="SHK98908.1"/>
    <property type="molecule type" value="Genomic_DNA"/>
</dbReference>
<keyword evidence="6" id="KW-0472">Membrane</keyword>
<comment type="similarity">
    <text evidence="2">Belongs to the outer membrane factor (OMF) (TC 1.B.17) family.</text>
</comment>
<evidence type="ECO:0000256" key="4">
    <source>
        <dbReference type="ARBA" id="ARBA00022452"/>
    </source>
</evidence>
<protein>
    <submittedName>
        <fullName evidence="10">Outer membrane protein</fullName>
    </submittedName>
</protein>
<feature type="signal peptide" evidence="9">
    <location>
        <begin position="1"/>
        <end position="20"/>
    </location>
</feature>
<dbReference type="SUPFAM" id="SSF56954">
    <property type="entry name" value="Outer membrane efflux proteins (OEP)"/>
    <property type="match status" value="1"/>
</dbReference>
<keyword evidence="5" id="KW-0812">Transmembrane</keyword>
<feature type="chain" id="PRO_5012229505" evidence="9">
    <location>
        <begin position="21"/>
        <end position="444"/>
    </location>
</feature>
<evidence type="ECO:0000256" key="9">
    <source>
        <dbReference type="SAM" id="SignalP"/>
    </source>
</evidence>
<dbReference type="PANTHER" id="PTHR30026:SF20">
    <property type="entry name" value="OUTER MEMBRANE PROTEIN TOLC"/>
    <property type="match status" value="1"/>
</dbReference>
<dbReference type="Pfam" id="PF02321">
    <property type="entry name" value="OEP"/>
    <property type="match status" value="2"/>
</dbReference>
<evidence type="ECO:0000256" key="5">
    <source>
        <dbReference type="ARBA" id="ARBA00022692"/>
    </source>
</evidence>
<keyword evidence="4" id="KW-1134">Transmembrane beta strand</keyword>
<dbReference type="InterPro" id="IPR003423">
    <property type="entry name" value="OMP_efflux"/>
</dbReference>
<name>A0A1M6WYW0_XYLRU</name>
<dbReference type="Gene3D" id="1.20.1600.10">
    <property type="entry name" value="Outer membrane efflux proteins (OEP)"/>
    <property type="match status" value="1"/>
</dbReference>
<dbReference type="GO" id="GO:0015288">
    <property type="term" value="F:porin activity"/>
    <property type="evidence" value="ECO:0007669"/>
    <property type="project" value="TreeGrafter"/>
</dbReference>
<comment type="subcellular location">
    <subcellularLocation>
        <location evidence="1">Cell outer membrane</location>
    </subcellularLocation>
</comment>
<dbReference type="InterPro" id="IPR051906">
    <property type="entry name" value="TolC-like"/>
</dbReference>
<evidence type="ECO:0000256" key="1">
    <source>
        <dbReference type="ARBA" id="ARBA00004442"/>
    </source>
</evidence>
<evidence type="ECO:0000256" key="3">
    <source>
        <dbReference type="ARBA" id="ARBA00022448"/>
    </source>
</evidence>
<dbReference type="GO" id="GO:1990281">
    <property type="term" value="C:efflux pump complex"/>
    <property type="evidence" value="ECO:0007669"/>
    <property type="project" value="TreeGrafter"/>
</dbReference>
<sequence length="444" mass="49906">MKTKLFLASLVILVPLDILAQERQWSLRECCDYAVEHNIGIKQQQNQCRQQELQLSTSKNSRLPDLSASVNQNFSFGRGLTMDNTYTNTNTSNTSLSLGTSVPLFTGFQIPNQIKLDQLNIDAATADLEKAKDDIRMEVAKAYVQILYDMELADVAHRQIAIDSAQVARLQAFVNNGKASEAELSQQKATLANSKLTATQADNNKRLAILTLTQLLELPTPDGFSIVRPSLDELDKLVSIDRLVTPDQIYAEALGIKPEIVSQQLKLKGTAYSIKIAQAANYPTLSFSAGMGTNYYTTSGFKADKFGKQLENNFSQYIGLNLSVPIFNRFSTRNNIRNARIQQENQQLQLDNTKKSLYKEIQQVYYNAQNAVSKTQSSAEAVQSSKDAFELMQAKYENGKANITEFNEAKNNYLKSESDFVQARYENLYQHALLEFYRGKELNF</sequence>
<evidence type="ECO:0000256" key="8">
    <source>
        <dbReference type="SAM" id="Coils"/>
    </source>
</evidence>
<organism evidence="10 11">
    <name type="scientific">Xylanibacter ruminicola</name>
    <name type="common">Prevotella ruminicola</name>
    <dbReference type="NCBI Taxonomy" id="839"/>
    <lineage>
        <taxon>Bacteria</taxon>
        <taxon>Pseudomonadati</taxon>
        <taxon>Bacteroidota</taxon>
        <taxon>Bacteroidia</taxon>
        <taxon>Bacteroidales</taxon>
        <taxon>Prevotellaceae</taxon>
        <taxon>Xylanibacter</taxon>
    </lineage>
</organism>
<dbReference type="OrthoDB" id="9811587at2"/>
<dbReference type="GO" id="GO:0009279">
    <property type="term" value="C:cell outer membrane"/>
    <property type="evidence" value="ECO:0007669"/>
    <property type="project" value="UniProtKB-SubCell"/>
</dbReference>
<keyword evidence="3" id="KW-0813">Transport</keyword>
<dbReference type="RefSeq" id="WP_073209904.1">
    <property type="nucleotide sequence ID" value="NZ_FRBD01000018.1"/>
</dbReference>
<dbReference type="AlphaFoldDB" id="A0A1M6WYW0"/>
<keyword evidence="9" id="KW-0732">Signal</keyword>
<keyword evidence="7" id="KW-0998">Cell outer membrane</keyword>
<proteinExistence type="inferred from homology"/>
<accession>A0A1M6WYW0</accession>
<feature type="coiled-coil region" evidence="8">
    <location>
        <begin position="114"/>
        <end position="141"/>
    </location>
</feature>
<evidence type="ECO:0000256" key="2">
    <source>
        <dbReference type="ARBA" id="ARBA00007613"/>
    </source>
</evidence>
<dbReference type="GO" id="GO:0015562">
    <property type="term" value="F:efflux transmembrane transporter activity"/>
    <property type="evidence" value="ECO:0007669"/>
    <property type="project" value="InterPro"/>
</dbReference>
<keyword evidence="8" id="KW-0175">Coiled coil</keyword>
<dbReference type="PANTHER" id="PTHR30026">
    <property type="entry name" value="OUTER MEMBRANE PROTEIN TOLC"/>
    <property type="match status" value="1"/>
</dbReference>